<dbReference type="EMBL" id="JAKHSK010000054">
    <property type="protein sequence ID" value="MCL6220753.1"/>
    <property type="molecule type" value="Genomic_DNA"/>
</dbReference>
<keyword evidence="2" id="KW-1185">Reference proteome</keyword>
<evidence type="ECO:0008006" key="3">
    <source>
        <dbReference type="Google" id="ProtNLM"/>
    </source>
</evidence>
<comment type="caution">
    <text evidence="1">The sequence shown here is derived from an EMBL/GenBank/DDBJ whole genome shotgun (WGS) entry which is preliminary data.</text>
</comment>
<organism evidence="1 2">
    <name type="scientific">Zunongwangia pacifica</name>
    <dbReference type="NCBI Taxonomy" id="2911062"/>
    <lineage>
        <taxon>Bacteria</taxon>
        <taxon>Pseudomonadati</taxon>
        <taxon>Bacteroidota</taxon>
        <taxon>Flavobacteriia</taxon>
        <taxon>Flavobacteriales</taxon>
        <taxon>Flavobacteriaceae</taxon>
        <taxon>Zunongwangia</taxon>
    </lineage>
</organism>
<dbReference type="RefSeq" id="WP_249603438.1">
    <property type="nucleotide sequence ID" value="NZ_JAKHSK010000054.1"/>
</dbReference>
<reference evidence="1" key="1">
    <citation type="submission" date="2022-01" db="EMBL/GenBank/DDBJ databases">
        <title>Genome sequencing of Zunongwangia sp. M21534 genome.</title>
        <authorList>
            <person name="Chen Y."/>
            <person name="Dong C."/>
            <person name="Shao Z."/>
        </authorList>
    </citation>
    <scope>NUCLEOTIDE SEQUENCE</scope>
    <source>
        <strain evidence="1">MCCC M21534</strain>
    </source>
</reference>
<evidence type="ECO:0000313" key="1">
    <source>
        <dbReference type="EMBL" id="MCL6220753.1"/>
    </source>
</evidence>
<name>A0A9X1ZY68_9FLAO</name>
<dbReference type="AlphaFoldDB" id="A0A9X1ZY68"/>
<gene>
    <name evidence="1" type="ORF">L1967_20875</name>
</gene>
<sequence length="292" mass="31699">MKIKLLLLIIFISNIIIAQTSYGTGAGQIGNASSYFGVRAGEFATGDHNTLIGYTSGRSLTSGDRNTFIGSHSGISTTTGVENVFLGVSAGADNQEGSYNTFLGRYAGKQNLSGNKNVFLGFQAGYFNKGSNNVFIGAAAGSNERGSNKFYLDNTSTSTPLLYGDFSTNQLGINTNNIPSGYAFAVKGKAIAEEVKVQLQSAWPDYVFDVNYNLISLKEVETYIQSHGHLPEVPSAAEVKASEGIALGEMNTTLLKKIEELTIYTIEQDKEIERLKKIEERLERIEKLLEKK</sequence>
<proteinExistence type="predicted"/>
<accession>A0A9X1ZY68</accession>
<evidence type="ECO:0000313" key="2">
    <source>
        <dbReference type="Proteomes" id="UP001139521"/>
    </source>
</evidence>
<dbReference type="Proteomes" id="UP001139521">
    <property type="component" value="Unassembled WGS sequence"/>
</dbReference>
<protein>
    <recommendedName>
        <fullName evidence="3">Endosialidase-like protein</fullName>
    </recommendedName>
</protein>